<organism evidence="2">
    <name type="scientific">Triticum aestivum</name>
    <name type="common">Wheat</name>
    <dbReference type="NCBI Taxonomy" id="4565"/>
    <lineage>
        <taxon>Eukaryota</taxon>
        <taxon>Viridiplantae</taxon>
        <taxon>Streptophyta</taxon>
        <taxon>Embryophyta</taxon>
        <taxon>Tracheophyta</taxon>
        <taxon>Spermatophyta</taxon>
        <taxon>Magnoliopsida</taxon>
        <taxon>Liliopsida</taxon>
        <taxon>Poales</taxon>
        <taxon>Poaceae</taxon>
        <taxon>BOP clade</taxon>
        <taxon>Pooideae</taxon>
        <taxon>Triticodae</taxon>
        <taxon>Triticeae</taxon>
        <taxon>Triticinae</taxon>
        <taxon>Triticum</taxon>
    </lineage>
</organism>
<dbReference type="SUPFAM" id="SSF54518">
    <property type="entry name" value="Tubby C-terminal domain-like"/>
    <property type="match status" value="1"/>
</dbReference>
<sequence>MYETINEKHTVCSAHYLISISIYTSSSGNMATARIQPLSAGQQHESAGGDQDQKKMVVYTVWMKSLVFNGHGCTIYGQNGRVAYRVDNYACTRSREVFVMDTAGKALIKLHLKKNFGFFETWQGYLCCNDDDDDDDTSSFQQEPWFSVRKEHRILNKDGRRHGSRAIVRVAADGKAYTIDGASRGSEYYRVSDSDARAVRRKRTASGVALGEDVLTLMMGPAADRLLVVGLVVVCGLLSRCI</sequence>
<dbReference type="OMA" id="VFKTWQG"/>
<reference evidence="2" key="2">
    <citation type="submission" date="2018-10" db="UniProtKB">
        <authorList>
            <consortium name="EnsemblPlants"/>
        </authorList>
    </citation>
    <scope>IDENTIFICATION</scope>
</reference>
<dbReference type="Gramene" id="TraesCS3D03G0971600.1">
    <property type="protein sequence ID" value="TraesCS3D03G0971600.1.CDS"/>
    <property type="gene ID" value="TraesCS3D03G0971600"/>
</dbReference>
<dbReference type="Gramene" id="TraesWEE_scaffold_005430_01G000200.1">
    <property type="protein sequence ID" value="TraesWEE_scaffold_005430_01G000200.1"/>
    <property type="gene ID" value="TraesWEE_scaffold_005430_01G000200"/>
</dbReference>
<dbReference type="Gramene" id="TraesCS3D02G442700.1">
    <property type="protein sequence ID" value="TraesCS3D02G442700.1"/>
    <property type="gene ID" value="TraesCS3D02G442700"/>
</dbReference>
<proteinExistence type="inferred from homology"/>
<dbReference type="Gene3D" id="2.40.160.200">
    <property type="entry name" value="LURP1-related"/>
    <property type="match status" value="1"/>
</dbReference>
<evidence type="ECO:0000256" key="1">
    <source>
        <dbReference type="ARBA" id="ARBA00005437"/>
    </source>
</evidence>
<dbReference type="InterPro" id="IPR025659">
    <property type="entry name" value="Tubby-like_C"/>
</dbReference>
<dbReference type="AlphaFoldDB" id="A0A3B6H186"/>
<keyword evidence="3" id="KW-1185">Reference proteome</keyword>
<dbReference type="InterPro" id="IPR038595">
    <property type="entry name" value="LOR_sf"/>
</dbReference>
<comment type="similarity">
    <text evidence="1">Belongs to the LOR family.</text>
</comment>
<dbReference type="Gramene" id="TraesKAR3D01G0400300.1">
    <property type="protein sequence ID" value="cds.TraesKAR3D01G0400300.1"/>
    <property type="gene ID" value="TraesKAR3D01G0400300"/>
</dbReference>
<evidence type="ECO:0000313" key="3">
    <source>
        <dbReference type="Proteomes" id="UP000019116"/>
    </source>
</evidence>
<dbReference type="Gramene" id="TraesCAD_scaffold_036527_01G000300.1">
    <property type="protein sequence ID" value="TraesCAD_scaffold_036527_01G000300.1"/>
    <property type="gene ID" value="TraesCAD_scaffold_036527_01G000300"/>
</dbReference>
<dbReference type="OrthoDB" id="652749at2759"/>
<dbReference type="SMR" id="A0A3B6H186"/>
<accession>A0A3B6H186</accession>
<dbReference type="Gramene" id="TraesCLE_scaffold_060544_01G000200.1">
    <property type="protein sequence ID" value="TraesCLE_scaffold_060544_01G000200.1"/>
    <property type="gene ID" value="TraesCLE_scaffold_060544_01G000200"/>
</dbReference>
<dbReference type="Pfam" id="PF04525">
    <property type="entry name" value="LOR"/>
    <property type="match status" value="1"/>
</dbReference>
<name>A0A3B6H186_WHEAT</name>
<protein>
    <recommendedName>
        <fullName evidence="4">Protein LURP-one-related 11</fullName>
    </recommendedName>
</protein>
<gene>
    <name evidence="2" type="primary">LOC123075361</name>
</gene>
<reference evidence="2" key="1">
    <citation type="submission" date="2018-08" db="EMBL/GenBank/DDBJ databases">
        <authorList>
            <person name="Rossello M."/>
        </authorList>
    </citation>
    <scope>NUCLEOTIDE SEQUENCE [LARGE SCALE GENOMIC DNA]</scope>
    <source>
        <strain evidence="2">cv. Chinese Spring</strain>
    </source>
</reference>
<dbReference type="Proteomes" id="UP000019116">
    <property type="component" value="Chromosome 3D"/>
</dbReference>
<dbReference type="Gramene" id="TraesROB_scaffold_069972_01G000200.1">
    <property type="protein sequence ID" value="TraesROB_scaffold_069972_01G000200.1"/>
    <property type="gene ID" value="TraesROB_scaffold_069972_01G000200"/>
</dbReference>
<dbReference type="InterPro" id="IPR007612">
    <property type="entry name" value="LOR"/>
</dbReference>
<dbReference type="PANTHER" id="PTHR31087">
    <property type="match status" value="1"/>
</dbReference>
<dbReference type="EnsemblPlants" id="TraesCS3D02G442700.1">
    <property type="protein sequence ID" value="TraesCS3D02G442700.1"/>
    <property type="gene ID" value="TraesCS3D02G442700"/>
</dbReference>
<evidence type="ECO:0000313" key="2">
    <source>
        <dbReference type="EnsemblPlants" id="TraesCS3D02G442700.1"/>
    </source>
</evidence>
<evidence type="ECO:0008006" key="4">
    <source>
        <dbReference type="Google" id="ProtNLM"/>
    </source>
</evidence>
<dbReference type="Gramene" id="TraesRN3D0101014000.1">
    <property type="protein sequence ID" value="TraesRN3D0101014000.1"/>
    <property type="gene ID" value="TraesRN3D0101014000"/>
</dbReference>
<dbReference type="PANTHER" id="PTHR31087:SF65">
    <property type="entry name" value="PROTEIN LURP-ONE-RELATED 2"/>
    <property type="match status" value="1"/>
</dbReference>